<keyword evidence="5 11" id="KW-0812">Transmembrane</keyword>
<dbReference type="GO" id="GO:0005886">
    <property type="term" value="C:plasma membrane"/>
    <property type="evidence" value="ECO:0007669"/>
    <property type="project" value="UniProtKB-SubCell"/>
</dbReference>
<feature type="transmembrane region" description="Helical" evidence="11">
    <location>
        <begin position="7"/>
        <end position="30"/>
    </location>
</feature>
<evidence type="ECO:0000256" key="2">
    <source>
        <dbReference type="ARBA" id="ARBA00004651"/>
    </source>
</evidence>
<evidence type="ECO:0000256" key="7">
    <source>
        <dbReference type="ARBA" id="ARBA00022989"/>
    </source>
</evidence>
<feature type="transmembrane region" description="Helical" evidence="11">
    <location>
        <begin position="36"/>
        <end position="56"/>
    </location>
</feature>
<accession>A0A5C4LXV0</accession>
<evidence type="ECO:0000256" key="10">
    <source>
        <dbReference type="PIRNR" id="PIRNR017385"/>
    </source>
</evidence>
<evidence type="ECO:0000256" key="11">
    <source>
        <dbReference type="SAM" id="Phobius"/>
    </source>
</evidence>
<keyword evidence="13" id="KW-1185">Reference proteome</keyword>
<keyword evidence="8 10" id="KW-0472">Membrane</keyword>
<dbReference type="GO" id="GO:0004129">
    <property type="term" value="F:cytochrome-c oxidase activity"/>
    <property type="evidence" value="ECO:0007669"/>
    <property type="project" value="UniProtKB-EC"/>
</dbReference>
<evidence type="ECO:0000256" key="1">
    <source>
        <dbReference type="ARBA" id="ARBA00002536"/>
    </source>
</evidence>
<dbReference type="Pfam" id="PF12270">
    <property type="entry name" value="Cyt_c_ox_IV"/>
    <property type="match status" value="1"/>
</dbReference>
<dbReference type="EMBL" id="VDFW01000017">
    <property type="protein sequence ID" value="TNC23884.1"/>
    <property type="molecule type" value="Genomic_DNA"/>
</dbReference>
<dbReference type="GO" id="GO:0022900">
    <property type="term" value="P:electron transport chain"/>
    <property type="evidence" value="ECO:0007669"/>
    <property type="project" value="InterPro"/>
</dbReference>
<dbReference type="PIRSF" id="PIRSF017385">
    <property type="entry name" value="CtaF"/>
    <property type="match status" value="1"/>
</dbReference>
<gene>
    <name evidence="12" type="ORF">FG385_19460</name>
</gene>
<dbReference type="AlphaFoldDB" id="A0A5C4LXV0"/>
<dbReference type="EC" id="7.1.1.9" evidence="10"/>
<comment type="caution">
    <text evidence="12">The sequence shown here is derived from an EMBL/GenBank/DDBJ whole genome shotgun (WGS) entry which is preliminary data.</text>
</comment>
<dbReference type="OrthoDB" id="5244617at2"/>
<evidence type="ECO:0000313" key="13">
    <source>
        <dbReference type="Proteomes" id="UP000305546"/>
    </source>
</evidence>
<dbReference type="RefSeq" id="WP_139098197.1">
    <property type="nucleotide sequence ID" value="NZ_VDFW01000017.1"/>
</dbReference>
<keyword evidence="7 11" id="KW-1133">Transmembrane helix</keyword>
<keyword evidence="6 10" id="KW-1278">Translocase</keyword>
<evidence type="ECO:0000256" key="3">
    <source>
        <dbReference type="ARBA" id="ARBA00006870"/>
    </source>
</evidence>
<evidence type="ECO:0000256" key="6">
    <source>
        <dbReference type="ARBA" id="ARBA00022967"/>
    </source>
</evidence>
<comment type="function">
    <text evidence="1 10">Part of cytochrome c oxidase, its function is unknown.</text>
</comment>
<organism evidence="12 13">
    <name type="scientific">Amycolatopsis alkalitolerans</name>
    <dbReference type="NCBI Taxonomy" id="2547244"/>
    <lineage>
        <taxon>Bacteria</taxon>
        <taxon>Bacillati</taxon>
        <taxon>Actinomycetota</taxon>
        <taxon>Actinomycetes</taxon>
        <taxon>Pseudonocardiales</taxon>
        <taxon>Pseudonocardiaceae</taxon>
        <taxon>Amycolatopsis</taxon>
    </lineage>
</organism>
<evidence type="ECO:0000313" key="12">
    <source>
        <dbReference type="EMBL" id="TNC23884.1"/>
    </source>
</evidence>
<evidence type="ECO:0000256" key="9">
    <source>
        <dbReference type="ARBA" id="ARBA00047816"/>
    </source>
</evidence>
<dbReference type="Proteomes" id="UP000305546">
    <property type="component" value="Unassembled WGS sequence"/>
</dbReference>
<comment type="subunit">
    <text evidence="10">Associates with subunits I, II and III to form cytochrome c oxidase.</text>
</comment>
<reference evidence="12 13" key="1">
    <citation type="submission" date="2019-06" db="EMBL/GenBank/DDBJ databases">
        <title>Amycolatopsis alkalitolerans sp. nov., isolated from Gastrodia elata Blume.</title>
        <authorList>
            <person name="Narsing Rao M.P."/>
            <person name="Li W.J."/>
        </authorList>
    </citation>
    <scope>NUCLEOTIDE SEQUENCE [LARGE SCALE GENOMIC DNA]</scope>
    <source>
        <strain evidence="12 13">SYSUP0005</strain>
    </source>
</reference>
<proteinExistence type="inferred from homology"/>
<feature type="transmembrane region" description="Helical" evidence="11">
    <location>
        <begin position="104"/>
        <end position="130"/>
    </location>
</feature>
<comment type="subcellular location">
    <subcellularLocation>
        <location evidence="2">Cell membrane</location>
        <topology evidence="2">Multi-pass membrane protein</topology>
    </subcellularLocation>
</comment>
<keyword evidence="4 10" id="KW-1003">Cell membrane</keyword>
<comment type="similarity">
    <text evidence="3 10">Belongs to the cytochrome c oxidase bacterial subunit CtaF family.</text>
</comment>
<dbReference type="InterPro" id="IPR021050">
    <property type="entry name" value="Cyt_c_oxidase_su4_actinobac"/>
</dbReference>
<evidence type="ECO:0000256" key="8">
    <source>
        <dbReference type="ARBA" id="ARBA00023136"/>
    </source>
</evidence>
<evidence type="ECO:0000256" key="4">
    <source>
        <dbReference type="ARBA" id="ARBA00022475"/>
    </source>
</evidence>
<evidence type="ECO:0000256" key="5">
    <source>
        <dbReference type="ARBA" id="ARBA00022692"/>
    </source>
</evidence>
<name>A0A5C4LXV0_9PSEU</name>
<sequence length="139" mass="14922">MKVEARIFDIVTAFAFVIAIVYGVTTYLWSGFGVEPVGLVALILTGGLSLIAGSYMRFISRRIDPRPEDREDAEISDGSGELGFFSPGSYWPIALAGSAATAGLALAFFHIWLLVIAVVLILITVGGLVFEYHTGPSHE</sequence>
<comment type="catalytic activity">
    <reaction evidence="9 10">
        <text>4 Fe(II)-[cytochrome c] + O2 + 8 H(+)(in) = 4 Fe(III)-[cytochrome c] + 2 H2O + 4 H(+)(out)</text>
        <dbReference type="Rhea" id="RHEA:11436"/>
        <dbReference type="Rhea" id="RHEA-COMP:10350"/>
        <dbReference type="Rhea" id="RHEA-COMP:14399"/>
        <dbReference type="ChEBI" id="CHEBI:15377"/>
        <dbReference type="ChEBI" id="CHEBI:15378"/>
        <dbReference type="ChEBI" id="CHEBI:15379"/>
        <dbReference type="ChEBI" id="CHEBI:29033"/>
        <dbReference type="ChEBI" id="CHEBI:29034"/>
        <dbReference type="EC" id="7.1.1.9"/>
    </reaction>
</comment>
<protein>
    <recommendedName>
        <fullName evidence="10">Cytochrome c oxidase polypeptide 4</fullName>
        <ecNumber evidence="10">7.1.1.9</ecNumber>
    </recommendedName>
    <alternativeName>
        <fullName evidence="10">Cytochrome aa3 subunit 4</fullName>
    </alternativeName>
    <alternativeName>
        <fullName evidence="10">Cytochrome c oxidase polypeptide IV</fullName>
    </alternativeName>
</protein>